<dbReference type="AlphaFoldDB" id="A0A538SRB1"/>
<organism evidence="2 3">
    <name type="scientific">Eiseniibacteriota bacterium</name>
    <dbReference type="NCBI Taxonomy" id="2212470"/>
    <lineage>
        <taxon>Bacteria</taxon>
        <taxon>Candidatus Eiseniibacteriota</taxon>
    </lineage>
</organism>
<evidence type="ECO:0000313" key="2">
    <source>
        <dbReference type="EMBL" id="TMQ53918.1"/>
    </source>
</evidence>
<dbReference type="SUPFAM" id="SSF54593">
    <property type="entry name" value="Glyoxalase/Bleomycin resistance protein/Dihydroxybiphenyl dioxygenase"/>
    <property type="match status" value="1"/>
</dbReference>
<accession>A0A538SRB1</accession>
<dbReference type="EMBL" id="VBOU01000079">
    <property type="protein sequence ID" value="TMQ53918.1"/>
    <property type="molecule type" value="Genomic_DNA"/>
</dbReference>
<dbReference type="InterPro" id="IPR029068">
    <property type="entry name" value="Glyas_Bleomycin-R_OHBP_Dase"/>
</dbReference>
<dbReference type="CDD" id="cd08347">
    <property type="entry name" value="PcpA_C_like"/>
    <property type="match status" value="1"/>
</dbReference>
<name>A0A538SRB1_UNCEI</name>
<feature type="domain" description="VOC" evidence="1">
    <location>
        <begin position="155"/>
        <end position="273"/>
    </location>
</feature>
<keyword evidence="2" id="KW-0560">Oxidoreductase</keyword>
<evidence type="ECO:0000259" key="1">
    <source>
        <dbReference type="PROSITE" id="PS51819"/>
    </source>
</evidence>
<evidence type="ECO:0000313" key="3">
    <source>
        <dbReference type="Proteomes" id="UP000319829"/>
    </source>
</evidence>
<dbReference type="PANTHER" id="PTHR36110:SF2">
    <property type="entry name" value="RING-CLEAVING DIOXYGENASE MHQE-RELATED"/>
    <property type="match status" value="1"/>
</dbReference>
<reference evidence="2 3" key="1">
    <citation type="journal article" date="2019" name="Nat. Microbiol.">
        <title>Mediterranean grassland soil C-N compound turnover is dependent on rainfall and depth, and is mediated by genomically divergent microorganisms.</title>
        <authorList>
            <person name="Diamond S."/>
            <person name="Andeer P.F."/>
            <person name="Li Z."/>
            <person name="Crits-Christoph A."/>
            <person name="Burstein D."/>
            <person name="Anantharaman K."/>
            <person name="Lane K.R."/>
            <person name="Thomas B.C."/>
            <person name="Pan C."/>
            <person name="Northen T.R."/>
            <person name="Banfield J.F."/>
        </authorList>
    </citation>
    <scope>NUCLEOTIDE SEQUENCE [LARGE SCALE GENOMIC DNA]</scope>
    <source>
        <strain evidence="2">WS_4</strain>
    </source>
</reference>
<sequence>MPMEPIKGLHHVTALAGDPQANVDFYVVVLGLNLVKRTVNFDDPGTYHLYYGDDVGHPGTILTFFPWPGAPQGRRGTGQATATAFAAPQGSLEWWTERLAGQAVDFDSVEERFGERVLPFYDPDGLKLELVEQEGVAGWSYWQEGTIPAAHAIRGFHGVTLTVAGFERTAELLTTMGFQAGGKEGNRYRHVSGHRERGAAIDLVCAPEIQPGVVAVGTVHHIAFRSVSEEDQLGWREKIAKTGLDVTPVVDRQYFHSIYFRDPGGVLFEIATDPPGFTLDEKPGQLGSALRLPPWLEPRRRRIEETLPPIRVPQPTRT</sequence>
<keyword evidence="2" id="KW-0223">Dioxygenase</keyword>
<dbReference type="InterPro" id="IPR052537">
    <property type="entry name" value="Extradiol_RC_dioxygenase"/>
</dbReference>
<feature type="domain" description="VOC" evidence="1">
    <location>
        <begin position="8"/>
        <end position="133"/>
    </location>
</feature>
<dbReference type="InterPro" id="IPR004360">
    <property type="entry name" value="Glyas_Fos-R_dOase_dom"/>
</dbReference>
<dbReference type="GO" id="GO:0051213">
    <property type="term" value="F:dioxygenase activity"/>
    <property type="evidence" value="ECO:0007669"/>
    <property type="project" value="UniProtKB-KW"/>
</dbReference>
<proteinExistence type="predicted"/>
<dbReference type="PANTHER" id="PTHR36110">
    <property type="entry name" value="RING-CLEAVING DIOXYGENASE MHQE-RELATED"/>
    <property type="match status" value="1"/>
</dbReference>
<dbReference type="Proteomes" id="UP000319829">
    <property type="component" value="Unassembled WGS sequence"/>
</dbReference>
<comment type="caution">
    <text evidence="2">The sequence shown here is derived from an EMBL/GenBank/DDBJ whole genome shotgun (WGS) entry which is preliminary data.</text>
</comment>
<dbReference type="Pfam" id="PF00903">
    <property type="entry name" value="Glyoxalase"/>
    <property type="match status" value="2"/>
</dbReference>
<dbReference type="InterPro" id="IPR037523">
    <property type="entry name" value="VOC_core"/>
</dbReference>
<gene>
    <name evidence="2" type="ORF">E6K74_08315</name>
</gene>
<dbReference type="PROSITE" id="PS51819">
    <property type="entry name" value="VOC"/>
    <property type="match status" value="2"/>
</dbReference>
<dbReference type="CDD" id="cd08346">
    <property type="entry name" value="PcpA_N_like"/>
    <property type="match status" value="1"/>
</dbReference>
<dbReference type="Gene3D" id="3.10.180.10">
    <property type="entry name" value="2,3-Dihydroxybiphenyl 1,2-Dioxygenase, domain 1"/>
    <property type="match status" value="2"/>
</dbReference>
<protein>
    <submittedName>
        <fullName evidence="2">Ring-cleaving dioxygenase</fullName>
    </submittedName>
</protein>